<gene>
    <name evidence="7" type="ORF">FL622_01955</name>
</gene>
<keyword evidence="4" id="KW-0408">Iron</keyword>
<reference evidence="7 8" key="1">
    <citation type="submission" date="2019-07" db="EMBL/GenBank/DDBJ databases">
        <title>Insights of Desulfuromonas acetexigens electromicrobiology.</title>
        <authorList>
            <person name="Katuri K."/>
            <person name="Sapireddy V."/>
            <person name="Shaw D.R."/>
            <person name="Saikaly P."/>
        </authorList>
    </citation>
    <scope>NUCLEOTIDE SEQUENCE [LARGE SCALE GENOMIC DNA]</scope>
    <source>
        <strain evidence="7 8">2873</strain>
    </source>
</reference>
<keyword evidence="3" id="KW-0479">Metal-binding</keyword>
<dbReference type="AlphaFoldDB" id="A0A550JL96"/>
<dbReference type="InterPro" id="IPR007197">
    <property type="entry name" value="rSAM"/>
</dbReference>
<keyword evidence="5" id="KW-0411">Iron-sulfur</keyword>
<dbReference type="Pfam" id="PF04055">
    <property type="entry name" value="Radical_SAM"/>
    <property type="match status" value="1"/>
</dbReference>
<dbReference type="PROSITE" id="PS51918">
    <property type="entry name" value="RADICAL_SAM"/>
    <property type="match status" value="1"/>
</dbReference>
<accession>A0A550JL96</accession>
<dbReference type="SUPFAM" id="SSF102114">
    <property type="entry name" value="Radical SAM enzymes"/>
    <property type="match status" value="1"/>
</dbReference>
<dbReference type="InterPro" id="IPR006638">
    <property type="entry name" value="Elp3/MiaA/NifB-like_rSAM"/>
</dbReference>
<comment type="cofactor">
    <cofactor evidence="1">
        <name>[4Fe-4S] cluster</name>
        <dbReference type="ChEBI" id="CHEBI:49883"/>
    </cofactor>
</comment>
<dbReference type="InterPro" id="IPR058240">
    <property type="entry name" value="rSAM_sf"/>
</dbReference>
<evidence type="ECO:0000256" key="3">
    <source>
        <dbReference type="ARBA" id="ARBA00022723"/>
    </source>
</evidence>
<dbReference type="SFLD" id="SFLDG01108">
    <property type="entry name" value="Uncharacterised_Radical_SAM_Su"/>
    <property type="match status" value="1"/>
</dbReference>
<dbReference type="EMBL" id="VJVV01000001">
    <property type="protein sequence ID" value="TRO83967.1"/>
    <property type="molecule type" value="Genomic_DNA"/>
</dbReference>
<organism evidence="7 8">
    <name type="scientific">Trichloromonas acetexigens</name>
    <dbReference type="NCBI Taxonomy" id="38815"/>
    <lineage>
        <taxon>Bacteria</taxon>
        <taxon>Pseudomonadati</taxon>
        <taxon>Thermodesulfobacteriota</taxon>
        <taxon>Desulfuromonadia</taxon>
        <taxon>Desulfuromonadales</taxon>
        <taxon>Trichloromonadaceae</taxon>
        <taxon>Trichloromonas</taxon>
    </lineage>
</organism>
<dbReference type="InterPro" id="IPR040087">
    <property type="entry name" value="MJ0021-like"/>
</dbReference>
<dbReference type="OrthoDB" id="9810775at2"/>
<proteinExistence type="predicted"/>
<dbReference type="InterPro" id="IPR013785">
    <property type="entry name" value="Aldolase_TIM"/>
</dbReference>
<dbReference type="PANTHER" id="PTHR43288">
    <property type="entry name" value="BIOTIN SYNTHASE-RELATED PROTEIN, RADICAL SAM SUPERFAMILY"/>
    <property type="match status" value="1"/>
</dbReference>
<evidence type="ECO:0000313" key="7">
    <source>
        <dbReference type="EMBL" id="TRO83967.1"/>
    </source>
</evidence>
<keyword evidence="8" id="KW-1185">Reference proteome</keyword>
<dbReference type="GO" id="GO:0051536">
    <property type="term" value="F:iron-sulfur cluster binding"/>
    <property type="evidence" value="ECO:0007669"/>
    <property type="project" value="UniProtKB-KW"/>
</dbReference>
<dbReference type="GO" id="GO:0046872">
    <property type="term" value="F:metal ion binding"/>
    <property type="evidence" value="ECO:0007669"/>
    <property type="project" value="UniProtKB-KW"/>
</dbReference>
<evidence type="ECO:0000313" key="8">
    <source>
        <dbReference type="Proteomes" id="UP000317155"/>
    </source>
</evidence>
<dbReference type="GO" id="GO:0003824">
    <property type="term" value="F:catalytic activity"/>
    <property type="evidence" value="ECO:0007669"/>
    <property type="project" value="InterPro"/>
</dbReference>
<sequence length="468" mass="52846">MGLSEDRKRQFIEENRAEYGERYDLLRFSDSHRLATASAEREQLLAELNGRGAMCGYEGTKLDCRRLSPGCVECGAGTWSCLFISGKCNRDCFYCPTAQDEIGLPTTNTVNFRRPSDYVAYLERFGFKGMSISGGEPLLTPGRTLAFIAAARAHFGRRMHIWLYTNGTLLDREMLRRLRDAGLDEIRFDIGATDYSLKKAALAAEEIPCVTVEIPAIPEELELMKGKLAEMQEVGVRHLNLHQLRLTPYNFEKLIQRNYTYLHGEKVTVLESELTALRLIRHGLERGIDLPVNYCSFVYKNRFQQAAARRRNAPFVKKGFEDLTESGYLRTLTLLGDTDSIAAQAERFRQAGAAAELWAFGGTRDRLNVSASLIPLIAWGNFRLLVGYGEAAQMSAVSYRHPFVEVKLTPTQKLVIEKRKVCRDVEFSSETAAAFLAALAEGTSLPEDKFFDDIRRFESMAQGLQEYF</sequence>
<dbReference type="Proteomes" id="UP000317155">
    <property type="component" value="Unassembled WGS sequence"/>
</dbReference>
<name>A0A550JL96_9BACT</name>
<dbReference type="CDD" id="cd01335">
    <property type="entry name" value="Radical_SAM"/>
    <property type="match status" value="1"/>
</dbReference>
<dbReference type="Gene3D" id="3.20.20.70">
    <property type="entry name" value="Aldolase class I"/>
    <property type="match status" value="1"/>
</dbReference>
<comment type="caution">
    <text evidence="7">The sequence shown here is derived from an EMBL/GenBank/DDBJ whole genome shotgun (WGS) entry which is preliminary data.</text>
</comment>
<dbReference type="RefSeq" id="WP_092052942.1">
    <property type="nucleotide sequence ID" value="NZ_FOJJ01000001.1"/>
</dbReference>
<dbReference type="PANTHER" id="PTHR43288:SF1">
    <property type="entry name" value="GLYCYL-RADICAL ENZYME ACTIVATING ENZYME MJ0021-RELATED"/>
    <property type="match status" value="1"/>
</dbReference>
<keyword evidence="2" id="KW-0949">S-adenosyl-L-methionine</keyword>
<evidence type="ECO:0000259" key="6">
    <source>
        <dbReference type="PROSITE" id="PS51918"/>
    </source>
</evidence>
<evidence type="ECO:0000256" key="5">
    <source>
        <dbReference type="ARBA" id="ARBA00023014"/>
    </source>
</evidence>
<evidence type="ECO:0000256" key="1">
    <source>
        <dbReference type="ARBA" id="ARBA00001966"/>
    </source>
</evidence>
<evidence type="ECO:0000256" key="4">
    <source>
        <dbReference type="ARBA" id="ARBA00023004"/>
    </source>
</evidence>
<dbReference type="SMART" id="SM00729">
    <property type="entry name" value="Elp3"/>
    <property type="match status" value="1"/>
</dbReference>
<feature type="domain" description="Radical SAM core" evidence="6">
    <location>
        <begin position="73"/>
        <end position="289"/>
    </location>
</feature>
<evidence type="ECO:0000256" key="2">
    <source>
        <dbReference type="ARBA" id="ARBA00022691"/>
    </source>
</evidence>
<dbReference type="SFLD" id="SFLDS00029">
    <property type="entry name" value="Radical_SAM"/>
    <property type="match status" value="1"/>
</dbReference>
<protein>
    <submittedName>
        <fullName evidence="7">Radical SAM protein</fullName>
    </submittedName>
</protein>